<dbReference type="Pfam" id="PF13966">
    <property type="entry name" value="zf-RVT"/>
    <property type="match status" value="1"/>
</dbReference>
<dbReference type="EMBL" id="CM026426">
    <property type="protein sequence ID" value="KAG0575152.1"/>
    <property type="molecule type" value="Genomic_DNA"/>
</dbReference>
<sequence>MNAHLREVPPSNDAEVLQIQLWAELGTSHHSIGPGTWIAGYGPEPQNEPIFAVQACRTWRPGDSSQMERFTTLPSGYPIFHVGQQSRMLIPAKGADAFDQIRNWTGKTAVARIVLVEKSKSKQSFAYYGKVGDLQDFDPVLWKWRNGEPFTLYRAKIGKELLSNRDQLKKPIAEKWRHETNFQPKPDWKAVWSNCSKKESAFLWSVLHQAVATNTWRARFNPQASPHCPLCGLGIPETKSHRFFQCPFAKELWNFGFTILHWLTEGPKSQSPAKAYSLEQCIFGKRIRLRMMGALRAWALLRGIIVWGSWILRNDAVFEETVWSNARSRRYIWDSLLEYGRVEWDRTLKKLKFAKSPEKAQSALCEFDSTWTIFEVFCVRDGLRVSWKYASPDVPLILW</sequence>
<dbReference type="Proteomes" id="UP000822688">
    <property type="component" value="Chromosome V"/>
</dbReference>
<evidence type="ECO:0000259" key="1">
    <source>
        <dbReference type="Pfam" id="PF13966"/>
    </source>
</evidence>
<protein>
    <recommendedName>
        <fullName evidence="1">Reverse transcriptase zinc-binding domain-containing protein</fullName>
    </recommendedName>
</protein>
<comment type="caution">
    <text evidence="2">The sequence shown here is derived from an EMBL/GenBank/DDBJ whole genome shotgun (WGS) entry which is preliminary data.</text>
</comment>
<dbReference type="InterPro" id="IPR026960">
    <property type="entry name" value="RVT-Znf"/>
</dbReference>
<feature type="domain" description="Reverse transcriptase zinc-binding" evidence="1">
    <location>
        <begin position="183"/>
        <end position="253"/>
    </location>
</feature>
<accession>A0A8T0HVM4</accession>
<reference evidence="2" key="1">
    <citation type="submission" date="2020-06" db="EMBL/GenBank/DDBJ databases">
        <title>WGS assembly of Ceratodon purpureus strain R40.</title>
        <authorList>
            <person name="Carey S.B."/>
            <person name="Jenkins J."/>
            <person name="Shu S."/>
            <person name="Lovell J.T."/>
            <person name="Sreedasyam A."/>
            <person name="Maumus F."/>
            <person name="Tiley G.P."/>
            <person name="Fernandez-Pozo N."/>
            <person name="Barry K."/>
            <person name="Chen C."/>
            <person name="Wang M."/>
            <person name="Lipzen A."/>
            <person name="Daum C."/>
            <person name="Saski C.A."/>
            <person name="Payton A.C."/>
            <person name="Mcbreen J.C."/>
            <person name="Conrad R.E."/>
            <person name="Kollar L.M."/>
            <person name="Olsson S."/>
            <person name="Huttunen S."/>
            <person name="Landis J.B."/>
            <person name="Wickett N.J."/>
            <person name="Johnson M.G."/>
            <person name="Rensing S.A."/>
            <person name="Grimwood J."/>
            <person name="Schmutz J."/>
            <person name="Mcdaniel S.F."/>
        </authorList>
    </citation>
    <scope>NUCLEOTIDE SEQUENCE</scope>
    <source>
        <strain evidence="2">R40</strain>
    </source>
</reference>
<gene>
    <name evidence="2" type="ORF">KC19_VG322200</name>
</gene>
<evidence type="ECO:0000313" key="2">
    <source>
        <dbReference type="EMBL" id="KAG0575152.1"/>
    </source>
</evidence>
<organism evidence="2 3">
    <name type="scientific">Ceratodon purpureus</name>
    <name type="common">Fire moss</name>
    <name type="synonym">Dicranum purpureum</name>
    <dbReference type="NCBI Taxonomy" id="3225"/>
    <lineage>
        <taxon>Eukaryota</taxon>
        <taxon>Viridiplantae</taxon>
        <taxon>Streptophyta</taxon>
        <taxon>Embryophyta</taxon>
        <taxon>Bryophyta</taxon>
        <taxon>Bryophytina</taxon>
        <taxon>Bryopsida</taxon>
        <taxon>Dicranidae</taxon>
        <taxon>Pseudoditrichales</taxon>
        <taxon>Ditrichaceae</taxon>
        <taxon>Ceratodon</taxon>
    </lineage>
</organism>
<name>A0A8T0HVM4_CERPU</name>
<dbReference type="AlphaFoldDB" id="A0A8T0HVM4"/>
<keyword evidence="3" id="KW-1185">Reference proteome</keyword>
<evidence type="ECO:0000313" key="3">
    <source>
        <dbReference type="Proteomes" id="UP000822688"/>
    </source>
</evidence>
<proteinExistence type="predicted"/>